<dbReference type="SUPFAM" id="SSF88723">
    <property type="entry name" value="PIN domain-like"/>
    <property type="match status" value="1"/>
</dbReference>
<keyword evidence="1 11" id="KW-0235">DNA replication</keyword>
<evidence type="ECO:0000259" key="13">
    <source>
        <dbReference type="SMART" id="SM00484"/>
    </source>
</evidence>
<dbReference type="InterPro" id="IPR006085">
    <property type="entry name" value="XPG_DNA_repair_N"/>
</dbReference>
<accession>A0AAX4JFN5</accession>
<dbReference type="GO" id="GO:0006284">
    <property type="term" value="P:base-excision repair"/>
    <property type="evidence" value="ECO:0007669"/>
    <property type="project" value="UniProtKB-UniRule"/>
</dbReference>
<dbReference type="InterPro" id="IPR029060">
    <property type="entry name" value="PIN-like_dom_sf"/>
</dbReference>
<dbReference type="Gene3D" id="3.40.50.1010">
    <property type="entry name" value="5'-nuclease"/>
    <property type="match status" value="1"/>
</dbReference>
<dbReference type="SMART" id="SM00279">
    <property type="entry name" value="HhH2"/>
    <property type="match status" value="1"/>
</dbReference>
<comment type="cofactor">
    <cofactor evidence="11">
        <name>Mg(2+)</name>
        <dbReference type="ChEBI" id="CHEBI:18420"/>
    </cofactor>
    <text evidence="11">Binds 2 magnesium ions per subunit. They probably participate in the reaction catalyzed by the enzyme. May bind an additional third magnesium ion after substrate binding.</text>
</comment>
<evidence type="ECO:0000256" key="3">
    <source>
        <dbReference type="ARBA" id="ARBA00022723"/>
    </source>
</evidence>
<evidence type="ECO:0000256" key="7">
    <source>
        <dbReference type="ARBA" id="ARBA00022839"/>
    </source>
</evidence>
<evidence type="ECO:0000313" key="15">
    <source>
        <dbReference type="EMBL" id="WUR04777.1"/>
    </source>
</evidence>
<keyword evidence="11" id="KW-0539">Nucleus</keyword>
<dbReference type="GO" id="GO:0005739">
    <property type="term" value="C:mitochondrion"/>
    <property type="evidence" value="ECO:0007669"/>
    <property type="project" value="UniProtKB-SubCell"/>
</dbReference>
<keyword evidence="16" id="KW-1185">Reference proteome</keyword>
<dbReference type="SMART" id="SM00485">
    <property type="entry name" value="XPGN"/>
    <property type="match status" value="1"/>
</dbReference>
<organism evidence="15 16">
    <name type="scientific">Vairimorpha necatrix</name>
    <dbReference type="NCBI Taxonomy" id="6039"/>
    <lineage>
        <taxon>Eukaryota</taxon>
        <taxon>Fungi</taxon>
        <taxon>Fungi incertae sedis</taxon>
        <taxon>Microsporidia</taxon>
        <taxon>Nosematidae</taxon>
        <taxon>Vairimorpha</taxon>
    </lineage>
</organism>
<dbReference type="EMBL" id="CP142735">
    <property type="protein sequence ID" value="WUR04777.1"/>
    <property type="molecule type" value="Genomic_DNA"/>
</dbReference>
<evidence type="ECO:0000256" key="1">
    <source>
        <dbReference type="ARBA" id="ARBA00022705"/>
    </source>
</evidence>
<dbReference type="GO" id="GO:0005730">
    <property type="term" value="C:nucleolus"/>
    <property type="evidence" value="ECO:0007669"/>
    <property type="project" value="UniProtKB-SubCell"/>
</dbReference>
<dbReference type="InterPro" id="IPR023426">
    <property type="entry name" value="Flap_endonuc"/>
</dbReference>
<dbReference type="GO" id="GO:0008409">
    <property type="term" value="F:5'-3' exonuclease activity"/>
    <property type="evidence" value="ECO:0007669"/>
    <property type="project" value="UniProtKB-UniRule"/>
</dbReference>
<dbReference type="InterPro" id="IPR008918">
    <property type="entry name" value="HhH2"/>
</dbReference>
<evidence type="ECO:0000256" key="8">
    <source>
        <dbReference type="ARBA" id="ARBA00022842"/>
    </source>
</evidence>
<gene>
    <name evidence="15" type="ORF">VNE69_10127</name>
</gene>
<evidence type="ECO:0000256" key="12">
    <source>
        <dbReference type="SAM" id="Coils"/>
    </source>
</evidence>
<comment type="subcellular location">
    <subcellularLocation>
        <location evidence="11">Nucleus</location>
        <location evidence="11">Nucleolus</location>
    </subcellularLocation>
    <subcellularLocation>
        <location evidence="11">Nucleus</location>
        <location evidence="11">Nucleoplasm</location>
    </subcellularLocation>
    <subcellularLocation>
        <location evidence="11">Mitochondrion</location>
    </subcellularLocation>
    <text evidence="11">Resides mostly in the nucleoli and relocalizes to the nucleoplasm upon DNA damage.</text>
</comment>
<dbReference type="HAMAP" id="MF_00614">
    <property type="entry name" value="Fen"/>
    <property type="match status" value="1"/>
</dbReference>
<protein>
    <recommendedName>
        <fullName evidence="11">Flap endonuclease 1</fullName>
        <shortName evidence="11">FEN-1</shortName>
        <ecNumber evidence="11">3.1.-.-</ecNumber>
    </recommendedName>
    <alternativeName>
        <fullName evidence="11">Flap structure-specific endonuclease 1</fullName>
    </alternativeName>
</protein>
<evidence type="ECO:0000313" key="16">
    <source>
        <dbReference type="Proteomes" id="UP001334084"/>
    </source>
</evidence>
<evidence type="ECO:0000256" key="11">
    <source>
        <dbReference type="HAMAP-Rule" id="MF_03140"/>
    </source>
</evidence>
<dbReference type="Pfam" id="PF00867">
    <property type="entry name" value="XPG_I"/>
    <property type="match status" value="1"/>
</dbReference>
<evidence type="ECO:0000256" key="5">
    <source>
        <dbReference type="ARBA" id="ARBA00022763"/>
    </source>
</evidence>
<dbReference type="AlphaFoldDB" id="A0AAX4JFN5"/>
<dbReference type="GO" id="GO:0003677">
    <property type="term" value="F:DNA binding"/>
    <property type="evidence" value="ECO:0007669"/>
    <property type="project" value="UniProtKB-UniRule"/>
</dbReference>
<dbReference type="SUPFAM" id="SSF47807">
    <property type="entry name" value="5' to 3' exonuclease, C-terminal subdomain"/>
    <property type="match status" value="1"/>
</dbReference>
<dbReference type="GeneID" id="90542609"/>
<reference evidence="15" key="1">
    <citation type="journal article" date="2024" name="BMC Genomics">
        <title>Functional annotation of a divergent genome using sequence and structure-based similarity.</title>
        <authorList>
            <person name="Svedberg D."/>
            <person name="Winiger R.R."/>
            <person name="Berg A."/>
            <person name="Sharma H."/>
            <person name="Tellgren-Roth C."/>
            <person name="Debrunner-Vossbrinck B.A."/>
            <person name="Vossbrinck C.R."/>
            <person name="Barandun J."/>
        </authorList>
    </citation>
    <scope>NUCLEOTIDE SEQUENCE</scope>
    <source>
        <strain evidence="15">Illinois isolate</strain>
    </source>
</reference>
<dbReference type="KEGG" id="vnx:VNE69_10127"/>
<keyword evidence="2 11" id="KW-0540">Nuclease</keyword>
<keyword evidence="4 11" id="KW-0255">Endonuclease</keyword>
<dbReference type="InterPro" id="IPR006086">
    <property type="entry name" value="XPG-I_dom"/>
</dbReference>
<keyword evidence="11" id="KW-0597">Phosphoprotein</keyword>
<comment type="function">
    <text evidence="10 11">Structure-specific nuclease with 5'-flap endonuclease and 5'-3' exonuclease activities involved in DNA replication and repair. During DNA replication, cleaves the 5'-overhanging flap structure that is generated by displacement synthesis when DNA polymerase encounters the 5'-end of a downstream Okazaki fragment. It enters the flap from the 5'-end and then tracks to cleave the flap base, leaving a nick for ligation. Also involved in the long patch base excision repair (LP-BER) pathway, by cleaving within the apurinic/apyrimidinic (AP) site-terminated flap. Acts as a genome stabilization factor that prevents flaps from equilibrating into structures that lead to duplications and deletions. Also possesses 5'-3' exonuclease activity on nicked or gapped double-stranded DNA, and exhibits RNase H activity. Also involved in replication and repair of rDNA and in repairing mitochondrial DNA.</text>
</comment>
<keyword evidence="12" id="KW-0175">Coiled coil</keyword>
<evidence type="ECO:0000259" key="14">
    <source>
        <dbReference type="SMART" id="SM00485"/>
    </source>
</evidence>
<dbReference type="Pfam" id="PF00752">
    <property type="entry name" value="XPG_N"/>
    <property type="match status" value="1"/>
</dbReference>
<dbReference type="SMART" id="SM00484">
    <property type="entry name" value="XPGI"/>
    <property type="match status" value="1"/>
</dbReference>
<dbReference type="InterPro" id="IPR036279">
    <property type="entry name" value="5-3_exonuclease_C_sf"/>
</dbReference>
<keyword evidence="7 11" id="KW-0269">Exonuclease</keyword>
<dbReference type="RefSeq" id="XP_065330922.1">
    <property type="nucleotide sequence ID" value="XM_065474850.1"/>
</dbReference>
<feature type="domain" description="XPG-I" evidence="13">
    <location>
        <begin position="145"/>
        <end position="217"/>
    </location>
</feature>
<keyword evidence="5 11" id="KW-0227">DNA damage</keyword>
<evidence type="ECO:0000256" key="4">
    <source>
        <dbReference type="ARBA" id="ARBA00022759"/>
    </source>
</evidence>
<dbReference type="PANTHER" id="PTHR11081">
    <property type="entry name" value="FLAP ENDONUCLEASE FAMILY MEMBER"/>
    <property type="match status" value="1"/>
</dbReference>
<feature type="domain" description="XPG N-terminal" evidence="14">
    <location>
        <begin position="1"/>
        <end position="106"/>
    </location>
</feature>
<dbReference type="GO" id="GO:0005654">
    <property type="term" value="C:nucleoplasm"/>
    <property type="evidence" value="ECO:0007669"/>
    <property type="project" value="UniProtKB-SubCell"/>
</dbReference>
<keyword evidence="11" id="KW-0496">Mitochondrion</keyword>
<dbReference type="GO" id="GO:0000287">
    <property type="term" value="F:magnesium ion binding"/>
    <property type="evidence" value="ECO:0007669"/>
    <property type="project" value="UniProtKB-UniRule"/>
</dbReference>
<keyword evidence="8 11" id="KW-0460">Magnesium</keyword>
<evidence type="ECO:0000256" key="10">
    <source>
        <dbReference type="ARBA" id="ARBA00029382"/>
    </source>
</evidence>
<dbReference type="GO" id="GO:0043137">
    <property type="term" value="P:DNA replication, removal of RNA primer"/>
    <property type="evidence" value="ECO:0007669"/>
    <property type="project" value="UniProtKB-UniRule"/>
</dbReference>
<comment type="similarity">
    <text evidence="11">Belongs to the XPG/RAD2 endonuclease family. FEN1 subfamily.</text>
</comment>
<dbReference type="CDD" id="cd09867">
    <property type="entry name" value="PIN_FEN1"/>
    <property type="match status" value="1"/>
</dbReference>
<dbReference type="InterPro" id="IPR006084">
    <property type="entry name" value="XPG/Rad2"/>
</dbReference>
<dbReference type="Gene3D" id="1.10.150.20">
    <property type="entry name" value="5' to 3' exonuclease, C-terminal subdomain"/>
    <property type="match status" value="1"/>
</dbReference>
<dbReference type="PANTHER" id="PTHR11081:SF9">
    <property type="entry name" value="FLAP ENDONUCLEASE 1"/>
    <property type="match status" value="1"/>
</dbReference>
<dbReference type="PRINTS" id="PR00853">
    <property type="entry name" value="XPGRADSUPER"/>
</dbReference>
<keyword evidence="6 11" id="KW-0378">Hydrolase</keyword>
<evidence type="ECO:0000256" key="2">
    <source>
        <dbReference type="ARBA" id="ARBA00022722"/>
    </source>
</evidence>
<feature type="coiled-coil region" evidence="12">
    <location>
        <begin position="91"/>
        <end position="133"/>
    </location>
</feature>
<evidence type="ECO:0000256" key="6">
    <source>
        <dbReference type="ARBA" id="ARBA00022801"/>
    </source>
</evidence>
<keyword evidence="9 11" id="KW-0234">DNA repair</keyword>
<name>A0AAX4JFN5_9MICR</name>
<dbReference type="InterPro" id="IPR019974">
    <property type="entry name" value="XPG_CS"/>
</dbReference>
<dbReference type="FunFam" id="3.40.50.1010:FF:000016">
    <property type="entry name" value="Flap endonuclease 1"/>
    <property type="match status" value="1"/>
</dbReference>
<proteinExistence type="inferred from homology"/>
<dbReference type="GO" id="GO:0017108">
    <property type="term" value="F:5'-flap endonuclease activity"/>
    <property type="evidence" value="ECO:0007669"/>
    <property type="project" value="UniProtKB-UniRule"/>
</dbReference>
<sequence>MGIKQLSAVLKENCKKGIKEKPVASYTFKKIAIDISNFIYQFLIAVRSSGNPLGYGDIPTSHLIGMFYRTLRIVESGIIPIFIFDGKPPELKIYELKKRKEKREKADEELKIAEELENKIEIEKQTKRKIKVTDEHVKDCKKLLDLLKIPYLTAPSEAEAFCAYLCKQKIVHAVATEDMDTLPFGGLKLLRNFSAGVTKNQKIIEYNLEELLKDLDMNLDEFIDLCILLGCDYTESCKGIGPKKSLIFIKKYKNIENIFKNEKIEKNELFNFEKAREIFKELSSIEVDIDEREMNIKWDEIDMKEIKKYLVEEKGFEEKRVENGVNMMMKCRNKAKQSSLDAFIKKKQ</sequence>
<evidence type="ECO:0000256" key="9">
    <source>
        <dbReference type="ARBA" id="ARBA00023204"/>
    </source>
</evidence>
<dbReference type="EC" id="3.1.-.-" evidence="11"/>
<keyword evidence="3 11" id="KW-0479">Metal-binding</keyword>
<dbReference type="Proteomes" id="UP001334084">
    <property type="component" value="Chromosome 10"/>
</dbReference>
<dbReference type="PROSITE" id="PS00841">
    <property type="entry name" value="XPG_1"/>
    <property type="match status" value="1"/>
</dbReference>